<sequence length="253" mass="29188">MEIKHFVIIITLFLSFSCSKEPQKLREIKASQININDSLSQVTEIENFIKPKRDYIKSDLNKVLCYNPEYLSKKAINLNTALGNLMADIVYEQVNPIFHERTQKDIDFVLLNYGGIRATIPEGNVTTRTAYEVMPFENSIEVVELPYEAILKIADYLIKNKKAHPVSKQFHLEISPTDAIRNYTIKGEIPNKNQTYNVATSDYLLSGGDNMEFFKDSIQTTSLDYLIRKAMIDYFAKQDTLKTATDKRLYLYK</sequence>
<evidence type="ECO:0000313" key="3">
    <source>
        <dbReference type="Proteomes" id="UP001143545"/>
    </source>
</evidence>
<evidence type="ECO:0000313" key="2">
    <source>
        <dbReference type="EMBL" id="GLB51205.1"/>
    </source>
</evidence>
<dbReference type="PANTHER" id="PTHR11575:SF24">
    <property type="entry name" value="5'-NUCLEOTIDASE"/>
    <property type="match status" value="1"/>
</dbReference>
<dbReference type="PRINTS" id="PR01607">
    <property type="entry name" value="APYRASEFAMLY"/>
</dbReference>
<comment type="caution">
    <text evidence="2">The sequence shown here is derived from an EMBL/GenBank/DDBJ whole genome shotgun (WGS) entry which is preliminary data.</text>
</comment>
<protein>
    <recommendedName>
        <fullName evidence="1">5'-Nucleotidase C-terminal domain-containing protein</fullName>
    </recommendedName>
</protein>
<reference evidence="2" key="1">
    <citation type="submission" date="2022-07" db="EMBL/GenBank/DDBJ databases">
        <title>Taxonomy of Novel Oxalotrophic and Methylotrophic Bacteria.</title>
        <authorList>
            <person name="Sahin N."/>
            <person name="Tani A."/>
        </authorList>
    </citation>
    <scope>NUCLEOTIDE SEQUENCE</scope>
    <source>
        <strain evidence="2">AM327</strain>
    </source>
</reference>
<dbReference type="Proteomes" id="UP001143545">
    <property type="component" value="Unassembled WGS sequence"/>
</dbReference>
<dbReference type="Pfam" id="PF02872">
    <property type="entry name" value="5_nucleotid_C"/>
    <property type="match status" value="1"/>
</dbReference>
<dbReference type="EMBL" id="BRVP01000002">
    <property type="protein sequence ID" value="GLB51205.1"/>
    <property type="molecule type" value="Genomic_DNA"/>
</dbReference>
<gene>
    <name evidence="2" type="ORF">NBRC110019_02440</name>
</gene>
<dbReference type="GO" id="GO:0016787">
    <property type="term" value="F:hydrolase activity"/>
    <property type="evidence" value="ECO:0007669"/>
    <property type="project" value="InterPro"/>
</dbReference>
<evidence type="ECO:0000259" key="1">
    <source>
        <dbReference type="Pfam" id="PF02872"/>
    </source>
</evidence>
<dbReference type="Gene3D" id="3.90.780.10">
    <property type="entry name" value="5'-Nucleotidase, C-terminal domain"/>
    <property type="match status" value="1"/>
</dbReference>
<dbReference type="InterPro" id="IPR036907">
    <property type="entry name" value="5'-Nucleotdase_C_sf"/>
</dbReference>
<accession>A0A9W6B2Y8</accession>
<dbReference type="GO" id="GO:0009166">
    <property type="term" value="P:nucleotide catabolic process"/>
    <property type="evidence" value="ECO:0007669"/>
    <property type="project" value="InterPro"/>
</dbReference>
<dbReference type="SUPFAM" id="SSF55816">
    <property type="entry name" value="5'-nucleotidase (syn. UDP-sugar hydrolase), C-terminal domain"/>
    <property type="match status" value="1"/>
</dbReference>
<name>A0A9W6B2Y8_9FLAO</name>
<dbReference type="RefSeq" id="WP_281751508.1">
    <property type="nucleotide sequence ID" value="NZ_BRVP01000002.1"/>
</dbReference>
<dbReference type="PANTHER" id="PTHR11575">
    <property type="entry name" value="5'-NUCLEOTIDASE-RELATED"/>
    <property type="match status" value="1"/>
</dbReference>
<dbReference type="AlphaFoldDB" id="A0A9W6B2Y8"/>
<keyword evidence="3" id="KW-1185">Reference proteome</keyword>
<proteinExistence type="predicted"/>
<dbReference type="InterPro" id="IPR008334">
    <property type="entry name" value="5'-Nucleotdase_C"/>
</dbReference>
<organism evidence="2 3">
    <name type="scientific">Neptunitalea chrysea</name>
    <dbReference type="NCBI Taxonomy" id="1647581"/>
    <lineage>
        <taxon>Bacteria</taxon>
        <taxon>Pseudomonadati</taxon>
        <taxon>Bacteroidota</taxon>
        <taxon>Flavobacteriia</taxon>
        <taxon>Flavobacteriales</taxon>
        <taxon>Flavobacteriaceae</taxon>
        <taxon>Neptunitalea</taxon>
    </lineage>
</organism>
<dbReference type="PROSITE" id="PS51257">
    <property type="entry name" value="PROKAR_LIPOPROTEIN"/>
    <property type="match status" value="1"/>
</dbReference>
<dbReference type="InterPro" id="IPR006179">
    <property type="entry name" value="5_nucleotidase/apyrase"/>
</dbReference>
<feature type="domain" description="5'-Nucleotidase C-terminal" evidence="1">
    <location>
        <begin position="79"/>
        <end position="215"/>
    </location>
</feature>